<accession>A0A084QE22</accession>
<dbReference type="EMBL" id="KL660812">
    <property type="protein sequence ID" value="KFA62207.1"/>
    <property type="molecule type" value="Genomic_DNA"/>
</dbReference>
<dbReference type="AlphaFoldDB" id="A0A084QE22"/>
<evidence type="ECO:0000313" key="1">
    <source>
        <dbReference type="EMBL" id="KFA62207.1"/>
    </source>
</evidence>
<name>A0A084QE22_STAC4</name>
<reference evidence="1 2" key="1">
    <citation type="journal article" date="2014" name="BMC Genomics">
        <title>Comparative genome sequencing reveals chemotype-specific gene clusters in the toxigenic black mold Stachybotrys.</title>
        <authorList>
            <person name="Semeiks J."/>
            <person name="Borek D."/>
            <person name="Otwinowski Z."/>
            <person name="Grishin N.V."/>
        </authorList>
    </citation>
    <scope>NUCLEOTIDE SEQUENCE [LARGE SCALE GENOMIC DNA]</scope>
    <source>
        <strain evidence="1 2">IBT 40285</strain>
    </source>
</reference>
<organism evidence="1 2">
    <name type="scientific">Stachybotrys chlorohalonatus (strain IBT 40285)</name>
    <dbReference type="NCBI Taxonomy" id="1283841"/>
    <lineage>
        <taxon>Eukaryota</taxon>
        <taxon>Fungi</taxon>
        <taxon>Dikarya</taxon>
        <taxon>Ascomycota</taxon>
        <taxon>Pezizomycotina</taxon>
        <taxon>Sordariomycetes</taxon>
        <taxon>Hypocreomycetidae</taxon>
        <taxon>Hypocreales</taxon>
        <taxon>Stachybotryaceae</taxon>
        <taxon>Stachybotrys</taxon>
    </lineage>
</organism>
<evidence type="ECO:0000313" key="2">
    <source>
        <dbReference type="Proteomes" id="UP000028524"/>
    </source>
</evidence>
<dbReference type="Proteomes" id="UP000028524">
    <property type="component" value="Unassembled WGS sequence"/>
</dbReference>
<dbReference type="HOGENOM" id="CLU_2361111_0_0_1"/>
<dbReference type="InParanoid" id="A0A084QE22"/>
<protein>
    <submittedName>
        <fullName evidence="1">Uncharacterized protein</fullName>
    </submittedName>
</protein>
<gene>
    <name evidence="1" type="ORF">S40285_09917</name>
</gene>
<proteinExistence type="predicted"/>
<sequence length="96" mass="10331">MCHDCPKIYMYPDASTQDPGVGEVRAVPDRAPYRRPARGAIKAICGAYLTNMMLFECHNLGAFEVTGPDAFPGPDVDAFGAFNAFQGAGFNTQKAL</sequence>
<keyword evidence="2" id="KW-1185">Reference proteome</keyword>